<feature type="compositionally biased region" description="Basic residues" evidence="1">
    <location>
        <begin position="79"/>
        <end position="90"/>
    </location>
</feature>
<name>A0A8H7ZUA7_9FUNG</name>
<organism evidence="2 3">
    <name type="scientific">Olpidium bornovanus</name>
    <dbReference type="NCBI Taxonomy" id="278681"/>
    <lineage>
        <taxon>Eukaryota</taxon>
        <taxon>Fungi</taxon>
        <taxon>Fungi incertae sedis</taxon>
        <taxon>Olpidiomycota</taxon>
        <taxon>Olpidiomycotina</taxon>
        <taxon>Olpidiomycetes</taxon>
        <taxon>Olpidiales</taxon>
        <taxon>Olpidiaceae</taxon>
        <taxon>Olpidium</taxon>
    </lineage>
</organism>
<comment type="caution">
    <text evidence="2">The sequence shown here is derived from an EMBL/GenBank/DDBJ whole genome shotgun (WGS) entry which is preliminary data.</text>
</comment>
<dbReference type="AlphaFoldDB" id="A0A8H7ZUA7"/>
<feature type="compositionally biased region" description="Basic and acidic residues" evidence="1">
    <location>
        <begin position="59"/>
        <end position="72"/>
    </location>
</feature>
<gene>
    <name evidence="2" type="ORF">BJ554DRAFT_8440</name>
</gene>
<evidence type="ECO:0000256" key="1">
    <source>
        <dbReference type="SAM" id="MobiDB-lite"/>
    </source>
</evidence>
<protein>
    <submittedName>
        <fullName evidence="2">Uncharacterized protein</fullName>
    </submittedName>
</protein>
<feature type="region of interest" description="Disordered" evidence="1">
    <location>
        <begin position="36"/>
        <end position="96"/>
    </location>
</feature>
<accession>A0A8H7ZUA7</accession>
<feature type="compositionally biased region" description="Basic residues" evidence="1">
    <location>
        <begin position="49"/>
        <end position="58"/>
    </location>
</feature>
<evidence type="ECO:0000313" key="2">
    <source>
        <dbReference type="EMBL" id="KAG5459614.1"/>
    </source>
</evidence>
<keyword evidence="3" id="KW-1185">Reference proteome</keyword>
<proteinExistence type="predicted"/>
<sequence length="96" mass="11010">MAELRRPDIPQRSCPLRGHTESPEEIVELLQKHLDIPESPTGSTELATRARHTPLGRQRRPESPGGVHERRCSPIPGFRGKRIAQRHPRERRAERS</sequence>
<feature type="region of interest" description="Disordered" evidence="1">
    <location>
        <begin position="1"/>
        <end position="21"/>
    </location>
</feature>
<reference evidence="2 3" key="1">
    <citation type="journal article" name="Sci. Rep.">
        <title>Genome-scale phylogenetic analyses confirm Olpidium as the closest living zoosporic fungus to the non-flagellated, terrestrial fungi.</title>
        <authorList>
            <person name="Chang Y."/>
            <person name="Rochon D."/>
            <person name="Sekimoto S."/>
            <person name="Wang Y."/>
            <person name="Chovatia M."/>
            <person name="Sandor L."/>
            <person name="Salamov A."/>
            <person name="Grigoriev I.V."/>
            <person name="Stajich J.E."/>
            <person name="Spatafora J.W."/>
        </authorList>
    </citation>
    <scope>NUCLEOTIDE SEQUENCE [LARGE SCALE GENOMIC DNA]</scope>
    <source>
        <strain evidence="2">S191</strain>
    </source>
</reference>
<evidence type="ECO:0000313" key="3">
    <source>
        <dbReference type="Proteomes" id="UP000673691"/>
    </source>
</evidence>
<dbReference type="EMBL" id="JAEFCI010006545">
    <property type="protein sequence ID" value="KAG5459614.1"/>
    <property type="molecule type" value="Genomic_DNA"/>
</dbReference>
<dbReference type="Proteomes" id="UP000673691">
    <property type="component" value="Unassembled WGS sequence"/>
</dbReference>